<proteinExistence type="predicted"/>
<dbReference type="Pfam" id="PF07690">
    <property type="entry name" value="MFS_1"/>
    <property type="match status" value="1"/>
</dbReference>
<evidence type="ECO:0000256" key="3">
    <source>
        <dbReference type="ARBA" id="ARBA00022475"/>
    </source>
</evidence>
<dbReference type="InterPro" id="IPR036259">
    <property type="entry name" value="MFS_trans_sf"/>
</dbReference>
<dbReference type="Proteomes" id="UP000078582">
    <property type="component" value="Chromosome"/>
</dbReference>
<evidence type="ECO:0000313" key="10">
    <source>
        <dbReference type="Proteomes" id="UP000078582"/>
    </source>
</evidence>
<name>A0A192H5R7_9LACO</name>
<evidence type="ECO:0000256" key="2">
    <source>
        <dbReference type="ARBA" id="ARBA00022448"/>
    </source>
</evidence>
<keyword evidence="6 7" id="KW-0472">Membrane</keyword>
<evidence type="ECO:0000256" key="7">
    <source>
        <dbReference type="SAM" id="Phobius"/>
    </source>
</evidence>
<accession>A0A192H5R7</accession>
<feature type="transmembrane region" description="Helical" evidence="7">
    <location>
        <begin position="148"/>
        <end position="167"/>
    </location>
</feature>
<gene>
    <name evidence="9" type="ORF">AYR53_08960</name>
</gene>
<feature type="transmembrane region" description="Helical" evidence="7">
    <location>
        <begin position="111"/>
        <end position="136"/>
    </location>
</feature>
<evidence type="ECO:0000256" key="4">
    <source>
        <dbReference type="ARBA" id="ARBA00022692"/>
    </source>
</evidence>
<reference evidence="9 10" key="1">
    <citation type="submission" date="2016-03" db="EMBL/GenBank/DDBJ databases">
        <title>Pediococcus and Lactobacillus from brewery environment - whole genome sequencing and assembly.</title>
        <authorList>
            <person name="Behr J."/>
            <person name="Geissler A.J."/>
            <person name="Vogel R.F."/>
        </authorList>
    </citation>
    <scope>NUCLEOTIDE SEQUENCE [LARGE SCALE GENOMIC DNA]</scope>
    <source>
        <strain evidence="9 10">TMW 1.1989</strain>
    </source>
</reference>
<dbReference type="AlphaFoldDB" id="A0A192H5R7"/>
<dbReference type="STRING" id="375175.AYR53_08960"/>
<dbReference type="InterPro" id="IPR011701">
    <property type="entry name" value="MFS"/>
</dbReference>
<keyword evidence="3" id="KW-1003">Cell membrane</keyword>
<dbReference type="PROSITE" id="PS50850">
    <property type="entry name" value="MFS"/>
    <property type="match status" value="1"/>
</dbReference>
<evidence type="ECO:0000256" key="1">
    <source>
        <dbReference type="ARBA" id="ARBA00004651"/>
    </source>
</evidence>
<dbReference type="PANTHER" id="PTHR23513">
    <property type="entry name" value="INTEGRAL MEMBRANE EFFLUX PROTEIN-RELATED"/>
    <property type="match status" value="1"/>
</dbReference>
<feature type="transmembrane region" description="Helical" evidence="7">
    <location>
        <begin position="87"/>
        <end position="105"/>
    </location>
</feature>
<evidence type="ECO:0000259" key="8">
    <source>
        <dbReference type="PROSITE" id="PS50850"/>
    </source>
</evidence>
<feature type="transmembrane region" description="Helical" evidence="7">
    <location>
        <begin position="173"/>
        <end position="194"/>
    </location>
</feature>
<comment type="subcellular location">
    <subcellularLocation>
        <location evidence="1">Cell membrane</location>
        <topology evidence="1">Multi-pass membrane protein</topology>
    </subcellularLocation>
</comment>
<keyword evidence="4 7" id="KW-0812">Transmembrane</keyword>
<evidence type="ECO:0000256" key="6">
    <source>
        <dbReference type="ARBA" id="ARBA00023136"/>
    </source>
</evidence>
<sequence>MTQGTNSGFKGGLKYVLHNRLVLIVGLLSILPLIVTQLFNVSSPDYVATILRSNSVAYGFADMSYGIGGLVSGLLMANILKKFKKKMITITLFGLVVLALIALFLGHQISLMYAASFLIGLANSSLRIVLNTILMTHIDGQFMGRATSLWNGLAQFIEIFASTYIGILNDSYGANYGFLCMAFIMAIGMFLTTAMSKNS</sequence>
<keyword evidence="2" id="KW-0813">Transport</keyword>
<dbReference type="SUPFAM" id="SSF103473">
    <property type="entry name" value="MFS general substrate transporter"/>
    <property type="match status" value="1"/>
</dbReference>
<feature type="transmembrane region" description="Helical" evidence="7">
    <location>
        <begin position="59"/>
        <end position="80"/>
    </location>
</feature>
<evidence type="ECO:0000313" key="9">
    <source>
        <dbReference type="EMBL" id="ANK63573.1"/>
    </source>
</evidence>
<dbReference type="PANTHER" id="PTHR23513:SF11">
    <property type="entry name" value="STAPHYLOFERRIN A TRANSPORTER"/>
    <property type="match status" value="1"/>
</dbReference>
<keyword evidence="10" id="KW-1185">Reference proteome</keyword>
<dbReference type="Gene3D" id="1.20.1250.20">
    <property type="entry name" value="MFS general substrate transporter like domains"/>
    <property type="match status" value="1"/>
</dbReference>
<evidence type="ECO:0000256" key="5">
    <source>
        <dbReference type="ARBA" id="ARBA00022989"/>
    </source>
</evidence>
<organism evidence="9 10">
    <name type="scientific">Loigolactobacillus backii</name>
    <dbReference type="NCBI Taxonomy" id="375175"/>
    <lineage>
        <taxon>Bacteria</taxon>
        <taxon>Bacillati</taxon>
        <taxon>Bacillota</taxon>
        <taxon>Bacilli</taxon>
        <taxon>Lactobacillales</taxon>
        <taxon>Lactobacillaceae</taxon>
        <taxon>Loigolactobacillus</taxon>
    </lineage>
</organism>
<feature type="domain" description="Major facilitator superfamily (MFS) profile" evidence="8">
    <location>
        <begin position="21"/>
        <end position="199"/>
    </location>
</feature>
<protein>
    <submittedName>
        <fullName evidence="9">MFS transporter permease</fullName>
    </submittedName>
</protein>
<dbReference type="GO" id="GO:0022857">
    <property type="term" value="F:transmembrane transporter activity"/>
    <property type="evidence" value="ECO:0007669"/>
    <property type="project" value="InterPro"/>
</dbReference>
<keyword evidence="5 7" id="KW-1133">Transmembrane helix</keyword>
<dbReference type="EMBL" id="CP014873">
    <property type="protein sequence ID" value="ANK63573.1"/>
    <property type="molecule type" value="Genomic_DNA"/>
</dbReference>
<dbReference type="InterPro" id="IPR020846">
    <property type="entry name" value="MFS_dom"/>
</dbReference>
<feature type="transmembrane region" description="Helical" evidence="7">
    <location>
        <begin position="21"/>
        <end position="39"/>
    </location>
</feature>
<dbReference type="GO" id="GO:0005886">
    <property type="term" value="C:plasma membrane"/>
    <property type="evidence" value="ECO:0007669"/>
    <property type="project" value="UniProtKB-SubCell"/>
</dbReference>